<gene>
    <name evidence="1" type="ORF">BU16DRAFT_536347</name>
</gene>
<evidence type="ECO:0000313" key="2">
    <source>
        <dbReference type="Proteomes" id="UP000799750"/>
    </source>
</evidence>
<dbReference type="OrthoDB" id="3520229at2759"/>
<name>A0A6A6R0K2_9PEZI</name>
<accession>A0A6A6R0K2</accession>
<protein>
    <submittedName>
        <fullName evidence="1">Uncharacterized protein</fullName>
    </submittedName>
</protein>
<sequence>MSLTSSVLPSTVVSSALPSNTQTCSQYLDSIPDGRPACAILNGANATAAFDDLTFCCKGQPVVEYSSNCSVYCLAQEQTVGELTACIGLQMKSGGILCNGEADAIGNESTNNPGTTSSGVGVPGAVVHTGVSKGAVVLLGLLFFGSGVGMFL</sequence>
<reference evidence="1" key="1">
    <citation type="journal article" date="2020" name="Stud. Mycol.">
        <title>101 Dothideomycetes genomes: a test case for predicting lifestyles and emergence of pathogens.</title>
        <authorList>
            <person name="Haridas S."/>
            <person name="Albert R."/>
            <person name="Binder M."/>
            <person name="Bloem J."/>
            <person name="Labutti K."/>
            <person name="Salamov A."/>
            <person name="Andreopoulos B."/>
            <person name="Baker S."/>
            <person name="Barry K."/>
            <person name="Bills G."/>
            <person name="Bluhm B."/>
            <person name="Cannon C."/>
            <person name="Castanera R."/>
            <person name="Culley D."/>
            <person name="Daum C."/>
            <person name="Ezra D."/>
            <person name="Gonzalez J."/>
            <person name="Henrissat B."/>
            <person name="Kuo A."/>
            <person name="Liang C."/>
            <person name="Lipzen A."/>
            <person name="Lutzoni F."/>
            <person name="Magnuson J."/>
            <person name="Mondo S."/>
            <person name="Nolan M."/>
            <person name="Ohm R."/>
            <person name="Pangilinan J."/>
            <person name="Park H.-J."/>
            <person name="Ramirez L."/>
            <person name="Alfaro M."/>
            <person name="Sun H."/>
            <person name="Tritt A."/>
            <person name="Yoshinaga Y."/>
            <person name="Zwiers L.-H."/>
            <person name="Turgeon B."/>
            <person name="Goodwin S."/>
            <person name="Spatafora J."/>
            <person name="Crous P."/>
            <person name="Grigoriev I."/>
        </authorList>
    </citation>
    <scope>NUCLEOTIDE SEQUENCE</scope>
    <source>
        <strain evidence="1">CBS 269.34</strain>
    </source>
</reference>
<proteinExistence type="predicted"/>
<dbReference type="EMBL" id="MU004185">
    <property type="protein sequence ID" value="KAF2498298.1"/>
    <property type="molecule type" value="Genomic_DNA"/>
</dbReference>
<dbReference type="AlphaFoldDB" id="A0A6A6R0K2"/>
<evidence type="ECO:0000313" key="1">
    <source>
        <dbReference type="EMBL" id="KAF2498298.1"/>
    </source>
</evidence>
<keyword evidence="2" id="KW-1185">Reference proteome</keyword>
<dbReference type="Proteomes" id="UP000799750">
    <property type="component" value="Unassembled WGS sequence"/>
</dbReference>
<organism evidence="1 2">
    <name type="scientific">Lophium mytilinum</name>
    <dbReference type="NCBI Taxonomy" id="390894"/>
    <lineage>
        <taxon>Eukaryota</taxon>
        <taxon>Fungi</taxon>
        <taxon>Dikarya</taxon>
        <taxon>Ascomycota</taxon>
        <taxon>Pezizomycotina</taxon>
        <taxon>Dothideomycetes</taxon>
        <taxon>Pleosporomycetidae</taxon>
        <taxon>Mytilinidiales</taxon>
        <taxon>Mytilinidiaceae</taxon>
        <taxon>Lophium</taxon>
    </lineage>
</organism>